<dbReference type="EMBL" id="JACRTG010000018">
    <property type="protein sequence ID" value="MBC8588227.1"/>
    <property type="molecule type" value="Genomic_DNA"/>
</dbReference>
<proteinExistence type="predicted"/>
<keyword evidence="2" id="KW-1185">Reference proteome</keyword>
<evidence type="ECO:0000313" key="1">
    <source>
        <dbReference type="EMBL" id="MBC8588227.1"/>
    </source>
</evidence>
<gene>
    <name evidence="1" type="ORF">H8707_08235</name>
</gene>
<sequence>MKVNSGILEDEIEYCEKQISVVENNEIISKYPKAREKLNLLKEIIEDDSN</sequence>
<comment type="caution">
    <text evidence="1">The sequence shown here is derived from an EMBL/GenBank/DDBJ whole genome shotgun (WGS) entry which is preliminary data.</text>
</comment>
<evidence type="ECO:0000313" key="2">
    <source>
        <dbReference type="Proteomes" id="UP000601171"/>
    </source>
</evidence>
<protein>
    <submittedName>
        <fullName evidence="1">Uncharacterized protein</fullName>
    </submittedName>
</protein>
<reference evidence="1" key="1">
    <citation type="submission" date="2020-08" db="EMBL/GenBank/DDBJ databases">
        <title>Genome public.</title>
        <authorList>
            <person name="Liu C."/>
            <person name="Sun Q."/>
        </authorList>
    </citation>
    <scope>NUCLEOTIDE SEQUENCE</scope>
    <source>
        <strain evidence="1">BX21</strain>
    </source>
</reference>
<organism evidence="1 2">
    <name type="scientific">Paratissierella segnis</name>
    <dbReference type="NCBI Taxonomy" id="2763679"/>
    <lineage>
        <taxon>Bacteria</taxon>
        <taxon>Bacillati</taxon>
        <taxon>Bacillota</taxon>
        <taxon>Tissierellia</taxon>
        <taxon>Tissierellales</taxon>
        <taxon>Tissierellaceae</taxon>
        <taxon>Paratissierella</taxon>
    </lineage>
</organism>
<name>A0A926EVD9_9FIRM</name>
<dbReference type="AlphaFoldDB" id="A0A926EVD9"/>
<dbReference type="Proteomes" id="UP000601171">
    <property type="component" value="Unassembled WGS sequence"/>
</dbReference>
<accession>A0A926EVD9</accession>